<sequence>MGPQSFLPVSSGASSSTHSVTSSTVPLRTTAATTAGTQRSTSAPRAASHNRTTSNASRVARELQNNLLPALFAPPTDPYLPCHSRHFASRWPQQQQPQQQQQSQQPQQQRQPDTQATPIVSVEETLTGLVTNLISSLNPNRGSHASTATAATILNSTQGQQEREQLESQDSSRASSQQQEQQQIAHSRLTSLLQGTLDSSFNHNDESIADFFRSLGQDFNIEEEAGLFSDLFAILTRQLTISDFIVIFLGNHQPIRKLYSPLKSFVRDKILEGKEGSEENIRAAVEGILNNFHDDITEMAGIVVARDDIDFAASTRIAAADEDSIDDDSNGSYTSASANVLESMDVEEGEPSSPGVHDLPNSHLVDVHNPGISQDSGDSYWKNGEAAENVDWHSIVPQEWVSVITGDGARQRRQAAENTMQLFSEAYLSGVPKKRRKLMKERSGESSFPPGSELGMDLSESIRIAADELDIQPITSFQELNADLASNNNLLGAYKEEIKDTISKKLSEDPNFSPNKYPNAEKYFGSGKK</sequence>
<accession>T1FPE1</accession>
<dbReference type="KEGG" id="hro:HELRODRAFT_187806"/>
<dbReference type="InParanoid" id="T1FPE1"/>
<feature type="compositionally biased region" description="Low complexity" evidence="1">
    <location>
        <begin position="168"/>
        <end position="183"/>
    </location>
</feature>
<reference evidence="3" key="3">
    <citation type="submission" date="2015-06" db="UniProtKB">
        <authorList>
            <consortium name="EnsemblMetazoa"/>
        </authorList>
    </citation>
    <scope>IDENTIFICATION</scope>
</reference>
<dbReference type="GeneID" id="20210688"/>
<dbReference type="AlphaFoldDB" id="T1FPE1"/>
<dbReference type="EMBL" id="AMQM01000111">
    <property type="status" value="NOT_ANNOTATED_CDS"/>
    <property type="molecule type" value="Genomic_DNA"/>
</dbReference>
<evidence type="ECO:0000313" key="4">
    <source>
        <dbReference type="Proteomes" id="UP000015101"/>
    </source>
</evidence>
<dbReference type="STRING" id="6412.T1FPE1"/>
<evidence type="ECO:0000256" key="1">
    <source>
        <dbReference type="SAM" id="MobiDB-lite"/>
    </source>
</evidence>
<name>T1FPE1_HELRO</name>
<feature type="compositionally biased region" description="Low complexity" evidence="1">
    <location>
        <begin position="9"/>
        <end position="43"/>
    </location>
</feature>
<dbReference type="OrthoDB" id="1885901at2759"/>
<dbReference type="Proteomes" id="UP000015101">
    <property type="component" value="Unassembled WGS sequence"/>
</dbReference>
<reference evidence="2 4" key="2">
    <citation type="journal article" date="2013" name="Nature">
        <title>Insights into bilaterian evolution from three spiralian genomes.</title>
        <authorList>
            <person name="Simakov O."/>
            <person name="Marletaz F."/>
            <person name="Cho S.J."/>
            <person name="Edsinger-Gonzales E."/>
            <person name="Havlak P."/>
            <person name="Hellsten U."/>
            <person name="Kuo D.H."/>
            <person name="Larsson T."/>
            <person name="Lv J."/>
            <person name="Arendt D."/>
            <person name="Savage R."/>
            <person name="Osoegawa K."/>
            <person name="de Jong P."/>
            <person name="Grimwood J."/>
            <person name="Chapman J.A."/>
            <person name="Shapiro H."/>
            <person name="Aerts A."/>
            <person name="Otillar R.P."/>
            <person name="Terry A.Y."/>
            <person name="Boore J.L."/>
            <person name="Grigoriev I.V."/>
            <person name="Lindberg D.R."/>
            <person name="Seaver E.C."/>
            <person name="Weisblat D.A."/>
            <person name="Putnam N.H."/>
            <person name="Rokhsar D.S."/>
        </authorList>
    </citation>
    <scope>NUCLEOTIDE SEQUENCE</scope>
</reference>
<dbReference type="EMBL" id="AMQM01000110">
    <property type="status" value="NOT_ANNOTATED_CDS"/>
    <property type="molecule type" value="Genomic_DNA"/>
</dbReference>
<evidence type="ECO:0000313" key="2">
    <source>
        <dbReference type="EMBL" id="ESO12243.1"/>
    </source>
</evidence>
<reference evidence="4" key="1">
    <citation type="submission" date="2012-12" db="EMBL/GenBank/DDBJ databases">
        <authorList>
            <person name="Hellsten U."/>
            <person name="Grimwood J."/>
            <person name="Chapman J.A."/>
            <person name="Shapiro H."/>
            <person name="Aerts A."/>
            <person name="Otillar R.P."/>
            <person name="Terry A.Y."/>
            <person name="Boore J.L."/>
            <person name="Simakov O."/>
            <person name="Marletaz F."/>
            <person name="Cho S.-J."/>
            <person name="Edsinger-Gonzales E."/>
            <person name="Havlak P."/>
            <person name="Kuo D.-H."/>
            <person name="Larsson T."/>
            <person name="Lv J."/>
            <person name="Arendt D."/>
            <person name="Savage R."/>
            <person name="Osoegawa K."/>
            <person name="de Jong P."/>
            <person name="Lindberg D.R."/>
            <person name="Seaver E.C."/>
            <person name="Weisblat D.A."/>
            <person name="Putnam N.H."/>
            <person name="Grigoriev I.V."/>
            <person name="Rokhsar D.S."/>
        </authorList>
    </citation>
    <scope>NUCLEOTIDE SEQUENCE</scope>
</reference>
<feature type="region of interest" description="Disordered" evidence="1">
    <location>
        <begin position="1"/>
        <end position="57"/>
    </location>
</feature>
<dbReference type="EnsemblMetazoa" id="HelroT187806">
    <property type="protein sequence ID" value="HelroP187806"/>
    <property type="gene ID" value="HelroG187806"/>
</dbReference>
<evidence type="ECO:0008006" key="5">
    <source>
        <dbReference type="Google" id="ProtNLM"/>
    </source>
</evidence>
<dbReference type="GO" id="GO:0070847">
    <property type="term" value="C:core mediator complex"/>
    <property type="evidence" value="ECO:0000318"/>
    <property type="project" value="GO_Central"/>
</dbReference>
<dbReference type="eggNOG" id="KOG4248">
    <property type="taxonomic scope" value="Eukaryota"/>
</dbReference>
<feature type="region of interest" description="Disordered" evidence="1">
    <location>
        <begin position="506"/>
        <end position="529"/>
    </location>
</feature>
<organism evidence="3 4">
    <name type="scientific">Helobdella robusta</name>
    <name type="common">Californian leech</name>
    <dbReference type="NCBI Taxonomy" id="6412"/>
    <lineage>
        <taxon>Eukaryota</taxon>
        <taxon>Metazoa</taxon>
        <taxon>Spiralia</taxon>
        <taxon>Lophotrochozoa</taxon>
        <taxon>Annelida</taxon>
        <taxon>Clitellata</taxon>
        <taxon>Hirudinea</taxon>
        <taxon>Rhynchobdellida</taxon>
        <taxon>Glossiphoniidae</taxon>
        <taxon>Helobdella</taxon>
    </lineage>
</organism>
<dbReference type="EMBL" id="KB095811">
    <property type="protein sequence ID" value="ESO12243.1"/>
    <property type="molecule type" value="Genomic_DNA"/>
</dbReference>
<feature type="compositionally biased region" description="Low complexity" evidence="1">
    <location>
        <begin position="92"/>
        <end position="112"/>
    </location>
</feature>
<evidence type="ECO:0000313" key="3">
    <source>
        <dbReference type="EnsemblMetazoa" id="HelroP187806"/>
    </source>
</evidence>
<feature type="region of interest" description="Disordered" evidence="1">
    <location>
        <begin position="157"/>
        <end position="185"/>
    </location>
</feature>
<gene>
    <name evidence="3" type="primary">20210688</name>
    <name evidence="2" type="ORF">HELRODRAFT_187806</name>
</gene>
<dbReference type="CTD" id="20210688"/>
<feature type="region of interest" description="Disordered" evidence="1">
    <location>
        <begin position="89"/>
        <end position="115"/>
    </location>
</feature>
<keyword evidence="4" id="KW-1185">Reference proteome</keyword>
<dbReference type="HOGENOM" id="CLU_515156_0_0_1"/>
<proteinExistence type="predicted"/>
<protein>
    <recommendedName>
        <fullName evidence="5">Large proline-rich protein BAG6 domain-containing protein</fullName>
    </recommendedName>
</protein>
<dbReference type="RefSeq" id="XP_009008963.1">
    <property type="nucleotide sequence ID" value="XM_009010715.1"/>
</dbReference>